<dbReference type="InterPro" id="IPR019324">
    <property type="entry name" value="MPP6"/>
</dbReference>
<evidence type="ECO:0000256" key="1">
    <source>
        <dbReference type="SAM" id="MobiDB-lite"/>
    </source>
</evidence>
<dbReference type="PANTHER" id="PTHR13582">
    <property type="entry name" value="M-PHASE PHOSPHOPROTEIN 6"/>
    <property type="match status" value="1"/>
</dbReference>
<dbReference type="PANTHER" id="PTHR13582:SF0">
    <property type="entry name" value="M-PHASE PHOSPHOPROTEIN 6"/>
    <property type="match status" value="1"/>
</dbReference>
<dbReference type="EMBL" id="OU963865">
    <property type="protein sequence ID" value="CAH0388169.1"/>
    <property type="molecule type" value="Genomic_DNA"/>
</dbReference>
<dbReference type="KEGG" id="btab:109033487"/>
<dbReference type="GO" id="GO:0000460">
    <property type="term" value="P:maturation of 5.8S rRNA"/>
    <property type="evidence" value="ECO:0007669"/>
    <property type="project" value="TreeGrafter"/>
</dbReference>
<feature type="compositionally biased region" description="Basic and acidic residues" evidence="1">
    <location>
        <begin position="132"/>
        <end position="148"/>
    </location>
</feature>
<keyword evidence="3" id="KW-1185">Reference proteome</keyword>
<accession>A0A9P0F4V7</accession>
<evidence type="ECO:0000313" key="3">
    <source>
        <dbReference type="Proteomes" id="UP001152759"/>
    </source>
</evidence>
<dbReference type="AlphaFoldDB" id="A0A9P0F4V7"/>
<feature type="region of interest" description="Disordered" evidence="1">
    <location>
        <begin position="123"/>
        <end position="148"/>
    </location>
</feature>
<reference evidence="2" key="1">
    <citation type="submission" date="2021-12" db="EMBL/GenBank/DDBJ databases">
        <authorList>
            <person name="King R."/>
        </authorList>
    </citation>
    <scope>NUCLEOTIDE SEQUENCE</scope>
</reference>
<sequence>MSAKHLKRKKLSKHILEMKFMQRTKEKVRLLDEEEEGRATFSSELTEQMADQKSNYFIQPSFAVCDGLMPSRLSFLGMNPLIEKFMKGEAGSDVQTKEEADVSLEEMAETYASNSTLVETMANKFHKKKRDKSNDKEPDRKKMRLSDT</sequence>
<dbReference type="OrthoDB" id="20403at2759"/>
<dbReference type="Proteomes" id="UP001152759">
    <property type="component" value="Chromosome 4"/>
</dbReference>
<evidence type="ECO:0000313" key="2">
    <source>
        <dbReference type="EMBL" id="CAH0388169.1"/>
    </source>
</evidence>
<organism evidence="2 3">
    <name type="scientific">Bemisia tabaci</name>
    <name type="common">Sweetpotato whitefly</name>
    <name type="synonym">Aleurodes tabaci</name>
    <dbReference type="NCBI Taxonomy" id="7038"/>
    <lineage>
        <taxon>Eukaryota</taxon>
        <taxon>Metazoa</taxon>
        <taxon>Ecdysozoa</taxon>
        <taxon>Arthropoda</taxon>
        <taxon>Hexapoda</taxon>
        <taxon>Insecta</taxon>
        <taxon>Pterygota</taxon>
        <taxon>Neoptera</taxon>
        <taxon>Paraneoptera</taxon>
        <taxon>Hemiptera</taxon>
        <taxon>Sternorrhyncha</taxon>
        <taxon>Aleyrodoidea</taxon>
        <taxon>Aleyrodidae</taxon>
        <taxon>Aleyrodinae</taxon>
        <taxon>Bemisia</taxon>
    </lineage>
</organism>
<dbReference type="Pfam" id="PF10175">
    <property type="entry name" value="MPP6"/>
    <property type="match status" value="1"/>
</dbReference>
<gene>
    <name evidence="2" type="ORF">BEMITA_LOCUS7102</name>
</gene>
<evidence type="ECO:0008006" key="4">
    <source>
        <dbReference type="Google" id="ProtNLM"/>
    </source>
</evidence>
<protein>
    <recommendedName>
        <fullName evidence="4">M-phase phosphoprotein 6</fullName>
    </recommendedName>
</protein>
<proteinExistence type="predicted"/>
<name>A0A9P0F4V7_BEMTA</name>